<dbReference type="HOGENOM" id="CLU_1592112_0_0_10"/>
<dbReference type="STRING" id="880071.Fleli_1053"/>
<organism evidence="1 2">
    <name type="scientific">Bernardetia litoralis (strain ATCC 23117 / DSM 6794 / NBRC 15988 / NCIMB 1366 / Fx l1 / Sio-4)</name>
    <name type="common">Flexibacter litoralis</name>
    <dbReference type="NCBI Taxonomy" id="880071"/>
    <lineage>
        <taxon>Bacteria</taxon>
        <taxon>Pseudomonadati</taxon>
        <taxon>Bacteroidota</taxon>
        <taxon>Cytophagia</taxon>
        <taxon>Cytophagales</taxon>
        <taxon>Bernardetiaceae</taxon>
        <taxon>Bernardetia</taxon>
    </lineage>
</organism>
<reference evidence="2" key="1">
    <citation type="submission" date="2012-06" db="EMBL/GenBank/DDBJ databases">
        <title>The complete genome of Flexibacter litoralis DSM 6794.</title>
        <authorList>
            <person name="Lucas S."/>
            <person name="Copeland A."/>
            <person name="Lapidus A."/>
            <person name="Glavina del Rio T."/>
            <person name="Dalin E."/>
            <person name="Tice H."/>
            <person name="Bruce D."/>
            <person name="Goodwin L."/>
            <person name="Pitluck S."/>
            <person name="Peters L."/>
            <person name="Ovchinnikova G."/>
            <person name="Lu M."/>
            <person name="Kyrpides N."/>
            <person name="Mavromatis K."/>
            <person name="Ivanova N."/>
            <person name="Brettin T."/>
            <person name="Detter J.C."/>
            <person name="Han C."/>
            <person name="Larimer F."/>
            <person name="Land M."/>
            <person name="Hauser L."/>
            <person name="Markowitz V."/>
            <person name="Cheng J.-F."/>
            <person name="Hugenholtz P."/>
            <person name="Woyke T."/>
            <person name="Wu D."/>
            <person name="Spring S."/>
            <person name="Lang E."/>
            <person name="Kopitz M."/>
            <person name="Brambilla E."/>
            <person name="Klenk H.-P."/>
            <person name="Eisen J.A."/>
        </authorList>
    </citation>
    <scope>NUCLEOTIDE SEQUENCE [LARGE SCALE GENOMIC DNA]</scope>
    <source>
        <strain evidence="2">ATCC 23117 / DSM 6794 / NBRC 15988 / NCIMB 1366 / Sio-4</strain>
    </source>
</reference>
<dbReference type="RefSeq" id="WP_014796956.1">
    <property type="nucleotide sequence ID" value="NC_018018.1"/>
</dbReference>
<evidence type="ECO:0000313" key="2">
    <source>
        <dbReference type="Proteomes" id="UP000006054"/>
    </source>
</evidence>
<dbReference type="OrthoDB" id="9892478at2"/>
<protein>
    <submittedName>
        <fullName evidence="1">Uncharacterized protein</fullName>
    </submittedName>
</protein>
<gene>
    <name evidence="1" type="ordered locus">Fleli_1053</name>
</gene>
<dbReference type="AlphaFoldDB" id="I4AHR3"/>
<dbReference type="Proteomes" id="UP000006054">
    <property type="component" value="Chromosome"/>
</dbReference>
<dbReference type="KEGG" id="fli:Fleli_1053"/>
<keyword evidence="2" id="KW-1185">Reference proteome</keyword>
<name>I4AHR3_BERLS</name>
<dbReference type="EMBL" id="CP003345">
    <property type="protein sequence ID" value="AFM03498.1"/>
    <property type="molecule type" value="Genomic_DNA"/>
</dbReference>
<proteinExistence type="predicted"/>
<accession>I4AHR3</accession>
<sequence length="167" mass="20187">MKFLIPIIILTGFLSLSFINKDSHQTDKNQITVKEFIAFFENRKNPDAIDKEIGKKEWIYVSSEKHGTTQVDMWMFEIYYHDVQYIMQSIFSPQKGLQTNQLQLHFQHRQPYEDFVAQFVDFRLDQTKQERKENIYITHYKNDKYFVYTIIDRAQKMPYRVTIAELP</sequence>
<evidence type="ECO:0000313" key="1">
    <source>
        <dbReference type="EMBL" id="AFM03498.1"/>
    </source>
</evidence>